<proteinExistence type="predicted"/>
<feature type="region of interest" description="Disordered" evidence="1">
    <location>
        <begin position="1"/>
        <end position="30"/>
    </location>
</feature>
<feature type="non-terminal residue" evidence="2">
    <location>
        <position position="50"/>
    </location>
</feature>
<dbReference type="Proteomes" id="UP000708208">
    <property type="component" value="Unassembled WGS sequence"/>
</dbReference>
<protein>
    <submittedName>
        <fullName evidence="2">Uncharacterized protein</fullName>
    </submittedName>
</protein>
<dbReference type="AlphaFoldDB" id="A0A8J2P8Z0"/>
<feature type="non-terminal residue" evidence="2">
    <location>
        <position position="1"/>
    </location>
</feature>
<name>A0A8J2P8Z0_9HEXA</name>
<dbReference type="OrthoDB" id="8188793at2759"/>
<organism evidence="2 3">
    <name type="scientific">Allacma fusca</name>
    <dbReference type="NCBI Taxonomy" id="39272"/>
    <lineage>
        <taxon>Eukaryota</taxon>
        <taxon>Metazoa</taxon>
        <taxon>Ecdysozoa</taxon>
        <taxon>Arthropoda</taxon>
        <taxon>Hexapoda</taxon>
        <taxon>Collembola</taxon>
        <taxon>Symphypleona</taxon>
        <taxon>Sminthuridae</taxon>
        <taxon>Allacma</taxon>
    </lineage>
</organism>
<sequence>MKGGFVTEKSSKDVIAGNNTGSVAEGPKAAVVSRRSREALEIREDGDAEF</sequence>
<comment type="caution">
    <text evidence="2">The sequence shown here is derived from an EMBL/GenBank/DDBJ whole genome shotgun (WGS) entry which is preliminary data.</text>
</comment>
<evidence type="ECO:0000313" key="3">
    <source>
        <dbReference type="Proteomes" id="UP000708208"/>
    </source>
</evidence>
<accession>A0A8J2P8Z0</accession>
<gene>
    <name evidence="2" type="ORF">AFUS01_LOCUS19306</name>
</gene>
<keyword evidence="3" id="KW-1185">Reference proteome</keyword>
<evidence type="ECO:0000256" key="1">
    <source>
        <dbReference type="SAM" id="MobiDB-lite"/>
    </source>
</evidence>
<reference evidence="2" key="1">
    <citation type="submission" date="2021-06" db="EMBL/GenBank/DDBJ databases">
        <authorList>
            <person name="Hodson N. C."/>
            <person name="Mongue J. A."/>
            <person name="Jaron S. K."/>
        </authorList>
    </citation>
    <scope>NUCLEOTIDE SEQUENCE</scope>
</reference>
<dbReference type="EMBL" id="CAJVCH010198144">
    <property type="protein sequence ID" value="CAG7730682.1"/>
    <property type="molecule type" value="Genomic_DNA"/>
</dbReference>
<evidence type="ECO:0000313" key="2">
    <source>
        <dbReference type="EMBL" id="CAG7730682.1"/>
    </source>
</evidence>